<reference evidence="4 5" key="3">
    <citation type="submission" date="2015-03" db="EMBL/GenBank/DDBJ databases">
        <authorList>
            <consortium name="Pathogen Informatics"/>
        </authorList>
    </citation>
    <scope>NUCLEOTIDE SEQUENCE [LARGE SCALE GENOMIC DNA]</scope>
    <source>
        <strain evidence="4">K00500041</strain>
        <strain evidence="5">N09902308</strain>
    </source>
</reference>
<reference evidence="3" key="2">
    <citation type="submission" date="2015-03" db="EMBL/GenBank/DDBJ databases">
        <authorList>
            <consortium name="Pathogen Informatics"/>
            <person name="Murphy D."/>
        </authorList>
    </citation>
    <scope>NUCLEOTIDE SEQUENCE</scope>
    <source>
        <strain evidence="3">N09902308</strain>
    </source>
</reference>
<evidence type="ECO:0000313" key="2">
    <source>
        <dbReference type="EMBL" id="COW07558.1"/>
    </source>
</evidence>
<dbReference type="EMBL" id="CSAE01000311">
    <property type="protein sequence ID" value="COW07558.1"/>
    <property type="molecule type" value="Genomic_DNA"/>
</dbReference>
<sequence>MTEIPSARTALMAGRPALVAGILMKRFGRSTIFHSSIACWIVFSVSCASRGSTSIDTRPSTPSESSHWGTSTSHALRTSSVVTVRMVASTSAPRAASSAIWAS</sequence>
<dbReference type="Proteomes" id="UP000039021">
    <property type="component" value="Unassembled WGS sequence"/>
</dbReference>
<protein>
    <submittedName>
        <fullName evidence="2">Uncharacterized protein</fullName>
    </submittedName>
</protein>
<proteinExistence type="predicted"/>
<dbReference type="EMBL" id="CSBK01002311">
    <property type="protein sequence ID" value="COZ70168.1"/>
    <property type="molecule type" value="Genomic_DNA"/>
</dbReference>
<evidence type="ECO:0000313" key="5">
    <source>
        <dbReference type="Proteomes" id="UP000039021"/>
    </source>
</evidence>
<dbReference type="Proteomes" id="UP000038802">
    <property type="component" value="Unassembled WGS sequence"/>
</dbReference>
<organism evidence="2 4">
    <name type="scientific">Mycobacterium tuberculosis</name>
    <dbReference type="NCBI Taxonomy" id="1773"/>
    <lineage>
        <taxon>Bacteria</taxon>
        <taxon>Bacillati</taxon>
        <taxon>Actinomycetota</taxon>
        <taxon>Actinomycetes</taxon>
        <taxon>Mycobacteriales</taxon>
        <taxon>Mycobacteriaceae</taxon>
        <taxon>Mycobacterium</taxon>
        <taxon>Mycobacterium tuberculosis complex</taxon>
    </lineage>
</organism>
<feature type="region of interest" description="Disordered" evidence="1">
    <location>
        <begin position="51"/>
        <end position="73"/>
    </location>
</feature>
<dbReference type="AlphaFoldDB" id="A0A0U0RHW5"/>
<evidence type="ECO:0000313" key="3">
    <source>
        <dbReference type="EMBL" id="COZ70168.1"/>
    </source>
</evidence>
<name>A0A0U0RHW5_MYCTX</name>
<accession>A0A0U0RHW5</accession>
<gene>
    <name evidence="2" type="ORF">ERS007703_02693</name>
    <name evidence="3" type="ORF">ERS007739_04039</name>
</gene>
<evidence type="ECO:0000256" key="1">
    <source>
        <dbReference type="SAM" id="MobiDB-lite"/>
    </source>
</evidence>
<evidence type="ECO:0000313" key="4">
    <source>
        <dbReference type="Proteomes" id="UP000038802"/>
    </source>
</evidence>
<reference evidence="2" key="1">
    <citation type="submission" date="2015-03" db="EMBL/GenBank/DDBJ databases">
        <authorList>
            <person name="Murphy D."/>
        </authorList>
    </citation>
    <scope>NUCLEOTIDE SEQUENCE [LARGE SCALE GENOMIC DNA]</scope>
    <source>
        <strain evidence="2">K00500041</strain>
    </source>
</reference>